<feature type="domain" description="Purine catabolism PurC-like" evidence="1">
    <location>
        <begin position="14"/>
        <end position="123"/>
    </location>
</feature>
<dbReference type="Pfam" id="PF13556">
    <property type="entry name" value="HTH_30"/>
    <property type="match status" value="1"/>
</dbReference>
<comment type="caution">
    <text evidence="3">The sequence shown here is derived from an EMBL/GenBank/DDBJ whole genome shotgun (WGS) entry which is preliminary data.</text>
</comment>
<evidence type="ECO:0000313" key="3">
    <source>
        <dbReference type="EMBL" id="MBD7968268.1"/>
    </source>
</evidence>
<dbReference type="PANTHER" id="PTHR33744">
    <property type="entry name" value="CARBOHYDRATE DIACID REGULATOR"/>
    <property type="match status" value="1"/>
</dbReference>
<keyword evidence="4" id="KW-1185">Reference proteome</keyword>
<dbReference type="PANTHER" id="PTHR33744:SF15">
    <property type="entry name" value="CARBOHYDRATE DIACID REGULATOR"/>
    <property type="match status" value="1"/>
</dbReference>
<dbReference type="EMBL" id="JACSQL010000003">
    <property type="protein sequence ID" value="MBD7968268.1"/>
    <property type="molecule type" value="Genomic_DNA"/>
</dbReference>
<dbReference type="Pfam" id="PF07905">
    <property type="entry name" value="PucR"/>
    <property type="match status" value="1"/>
</dbReference>
<accession>A0ABR8SXP0</accession>
<evidence type="ECO:0000259" key="1">
    <source>
        <dbReference type="Pfam" id="PF07905"/>
    </source>
</evidence>
<dbReference type="RefSeq" id="WP_191799512.1">
    <property type="nucleotide sequence ID" value="NZ_JACSQL010000003.1"/>
</dbReference>
<protein>
    <submittedName>
        <fullName evidence="3">PucR family transcriptional regulator</fullName>
    </submittedName>
</protein>
<dbReference type="Gene3D" id="1.10.10.2840">
    <property type="entry name" value="PucR C-terminal helix-turn-helix domain"/>
    <property type="match status" value="1"/>
</dbReference>
<evidence type="ECO:0000313" key="4">
    <source>
        <dbReference type="Proteomes" id="UP000608071"/>
    </source>
</evidence>
<gene>
    <name evidence="3" type="ORF">H9647_09345</name>
</gene>
<dbReference type="InterPro" id="IPR025736">
    <property type="entry name" value="PucR_C-HTH_dom"/>
</dbReference>
<dbReference type="InterPro" id="IPR051448">
    <property type="entry name" value="CdaR-like_regulators"/>
</dbReference>
<feature type="domain" description="PucR C-terminal helix-turn-helix" evidence="2">
    <location>
        <begin position="465"/>
        <end position="520"/>
    </location>
</feature>
<reference evidence="3 4" key="1">
    <citation type="submission" date="2020-08" db="EMBL/GenBank/DDBJ databases">
        <title>A Genomic Blueprint of the Chicken Gut Microbiome.</title>
        <authorList>
            <person name="Gilroy R."/>
            <person name="Ravi A."/>
            <person name="Getino M."/>
            <person name="Pursley I."/>
            <person name="Horton D.L."/>
            <person name="Alikhan N.-F."/>
            <person name="Baker D."/>
            <person name="Gharbi K."/>
            <person name="Hall N."/>
            <person name="Watson M."/>
            <person name="Adriaenssens E.M."/>
            <person name="Foster-Nyarko E."/>
            <person name="Jarju S."/>
            <person name="Secka A."/>
            <person name="Antonio M."/>
            <person name="Oren A."/>
            <person name="Chaudhuri R."/>
            <person name="La Ragione R.M."/>
            <person name="Hildebrand F."/>
            <person name="Pallen M.J."/>
        </authorList>
    </citation>
    <scope>NUCLEOTIDE SEQUENCE [LARGE SCALE GENOMIC DNA]</scope>
    <source>
        <strain evidence="3 4">Sa2BVA9</strain>
    </source>
</reference>
<sequence length="543" mass="62347">MQLTVNEALGIYPLSEAKLVAGAQGTTRIIKSVNVMDAPDIAEWIKSGELLFTTAFVMKDSEDDAVMLLRKLHERGCAGLGIKLGRFWEHIPNQIVEEANRLGLPLIELPFQFTFSDQMNALFKAEYERNTKTLQTVVEKQKKLMQFALNQDHKKDVFAKLVSIIGHPIAVIGSRGHLLFASEETKDLNVQQGWPYKPMFQRVKWDHGSCYRVPITQKDEDFGFLLIYTDGAYALKEEEELFQQAAEVLAYDMDMTYREHMNPTLQDEMCLVMKQYLERKINGDELVRRSEGYGIQLFQGNYQCVLTTVEPEIFADGKLLKQIHRELQYNPMMQLTNSSHIKINGGILSIYTCPAGKDYGEELSRFLLSRFEDIIEPGKTAGGSMPRFWISKMKYEPKSLREAYQECLDTRALAARFGMKEVALQFETLEFAYLFSHVPESVMENYCNKVLEPLQMEGGDPSQILMNTLEAFIENDGLINEAAKQLFVHRNTITYRMDKISTLLQMDLKKSNDLLKLKLVFTFRNYLQAHESNESIPKPHFAK</sequence>
<dbReference type="InterPro" id="IPR012914">
    <property type="entry name" value="PucR_dom"/>
</dbReference>
<name>A0ABR8SXP0_9BACL</name>
<dbReference type="InterPro" id="IPR042070">
    <property type="entry name" value="PucR_C-HTH_sf"/>
</dbReference>
<organism evidence="3 4">
    <name type="scientific">Paenibacillus gallinarum</name>
    <dbReference type="NCBI Taxonomy" id="2762232"/>
    <lineage>
        <taxon>Bacteria</taxon>
        <taxon>Bacillati</taxon>
        <taxon>Bacillota</taxon>
        <taxon>Bacilli</taxon>
        <taxon>Bacillales</taxon>
        <taxon>Paenibacillaceae</taxon>
        <taxon>Paenibacillus</taxon>
    </lineage>
</organism>
<evidence type="ECO:0000259" key="2">
    <source>
        <dbReference type="Pfam" id="PF13556"/>
    </source>
</evidence>
<dbReference type="Proteomes" id="UP000608071">
    <property type="component" value="Unassembled WGS sequence"/>
</dbReference>
<proteinExistence type="predicted"/>